<evidence type="ECO:0000256" key="1">
    <source>
        <dbReference type="ARBA" id="ARBA00022729"/>
    </source>
</evidence>
<protein>
    <submittedName>
        <fullName evidence="4">Extracellular solute-binding protein</fullName>
    </submittedName>
</protein>
<sequence>MRSKKILPIAVSLPLLLTLAACGGGSPDAAQNAGTASPASSAGTHELDSLNPEQLAERAREEGQVTVYSFTSRIAQVEEAFEEAFEEEYPGIDFIGHDISSSEQITRLQAEAQAGSPSADVAYISDAPVVVTELLQDGILTNHVPERMAEVVPAEYQEPLLANRLSTKVLMYNEEAHPDGSPITNLWQLTEEEWNGKVVMVDPTVRGDYLDLMTEIVAKVRCHGRRPRGALRSGHRAGRGHRHCRRAIHRRPLRQRTGPGG</sequence>
<feature type="chain" id="PRO_5046005069" evidence="3">
    <location>
        <begin position="21"/>
        <end position="261"/>
    </location>
</feature>
<evidence type="ECO:0000256" key="3">
    <source>
        <dbReference type="SAM" id="SignalP"/>
    </source>
</evidence>
<accession>A0ABV6F102</accession>
<dbReference type="SUPFAM" id="SSF53850">
    <property type="entry name" value="Periplasmic binding protein-like II"/>
    <property type="match status" value="1"/>
</dbReference>
<keyword evidence="5" id="KW-1185">Reference proteome</keyword>
<dbReference type="Gene3D" id="3.40.190.10">
    <property type="entry name" value="Periplasmic binding protein-like II"/>
    <property type="match status" value="1"/>
</dbReference>
<proteinExistence type="predicted"/>
<name>A0ABV6F102_9MICC</name>
<evidence type="ECO:0000313" key="5">
    <source>
        <dbReference type="Proteomes" id="UP001589766"/>
    </source>
</evidence>
<dbReference type="PANTHER" id="PTHR30006">
    <property type="entry name" value="THIAMINE-BINDING PERIPLASMIC PROTEIN-RELATED"/>
    <property type="match status" value="1"/>
</dbReference>
<dbReference type="Proteomes" id="UP001589766">
    <property type="component" value="Unassembled WGS sequence"/>
</dbReference>
<reference evidence="4 5" key="1">
    <citation type="submission" date="2024-09" db="EMBL/GenBank/DDBJ databases">
        <authorList>
            <person name="Sun Q."/>
            <person name="Mori K."/>
        </authorList>
    </citation>
    <scope>NUCLEOTIDE SEQUENCE [LARGE SCALE GENOMIC DNA]</scope>
    <source>
        <strain evidence="4 5">CCM 7609</strain>
    </source>
</reference>
<organism evidence="4 5">
    <name type="scientific">Citricoccus parietis</name>
    <dbReference type="NCBI Taxonomy" id="592307"/>
    <lineage>
        <taxon>Bacteria</taxon>
        <taxon>Bacillati</taxon>
        <taxon>Actinomycetota</taxon>
        <taxon>Actinomycetes</taxon>
        <taxon>Micrococcales</taxon>
        <taxon>Micrococcaceae</taxon>
        <taxon>Citricoccus</taxon>
    </lineage>
</organism>
<evidence type="ECO:0000256" key="2">
    <source>
        <dbReference type="SAM" id="MobiDB-lite"/>
    </source>
</evidence>
<feature type="signal peptide" evidence="3">
    <location>
        <begin position="1"/>
        <end position="20"/>
    </location>
</feature>
<dbReference type="Pfam" id="PF01547">
    <property type="entry name" value="SBP_bac_1"/>
    <property type="match status" value="1"/>
</dbReference>
<dbReference type="RefSeq" id="WP_378039843.1">
    <property type="nucleotide sequence ID" value="NZ_JBHLWH010000005.1"/>
</dbReference>
<feature type="compositionally biased region" description="Low complexity" evidence="2">
    <location>
        <begin position="33"/>
        <end position="44"/>
    </location>
</feature>
<dbReference type="PROSITE" id="PS51257">
    <property type="entry name" value="PROKAR_LIPOPROTEIN"/>
    <property type="match status" value="1"/>
</dbReference>
<dbReference type="EMBL" id="JBHLWH010000005">
    <property type="protein sequence ID" value="MFC0247097.1"/>
    <property type="molecule type" value="Genomic_DNA"/>
</dbReference>
<gene>
    <name evidence="4" type="ORF">ACFFIO_01100</name>
</gene>
<feature type="region of interest" description="Disordered" evidence="2">
    <location>
        <begin position="27"/>
        <end position="46"/>
    </location>
</feature>
<evidence type="ECO:0000313" key="4">
    <source>
        <dbReference type="EMBL" id="MFC0247097.1"/>
    </source>
</evidence>
<dbReference type="InterPro" id="IPR006059">
    <property type="entry name" value="SBP"/>
</dbReference>
<keyword evidence="1 3" id="KW-0732">Signal</keyword>
<comment type="caution">
    <text evidence="4">The sequence shown here is derived from an EMBL/GenBank/DDBJ whole genome shotgun (WGS) entry which is preliminary data.</text>
</comment>